<dbReference type="AlphaFoldDB" id="A0A5B7JUD8"/>
<accession>A0A5B7JUD8</accession>
<gene>
    <name evidence="2" type="ORF">E2C01_093508</name>
</gene>
<reference evidence="2 3" key="1">
    <citation type="submission" date="2019-05" db="EMBL/GenBank/DDBJ databases">
        <title>Another draft genome of Portunus trituberculatus and its Hox gene families provides insights of decapod evolution.</title>
        <authorList>
            <person name="Jeong J.-H."/>
            <person name="Song I."/>
            <person name="Kim S."/>
            <person name="Choi T."/>
            <person name="Kim D."/>
            <person name="Ryu S."/>
            <person name="Kim W."/>
        </authorList>
    </citation>
    <scope>NUCLEOTIDE SEQUENCE [LARGE SCALE GENOMIC DNA]</scope>
    <source>
        <tissue evidence="2">Muscle</tissue>
    </source>
</reference>
<keyword evidence="3" id="KW-1185">Reference proteome</keyword>
<evidence type="ECO:0000256" key="1">
    <source>
        <dbReference type="SAM" id="SignalP"/>
    </source>
</evidence>
<name>A0A5B7JUD8_PORTR</name>
<protein>
    <submittedName>
        <fullName evidence="2">Uncharacterized protein</fullName>
    </submittedName>
</protein>
<dbReference type="OrthoDB" id="5317514at2759"/>
<dbReference type="Proteomes" id="UP000324222">
    <property type="component" value="Unassembled WGS sequence"/>
</dbReference>
<dbReference type="EMBL" id="VSRR010112868">
    <property type="protein sequence ID" value="MPC98155.1"/>
    <property type="molecule type" value="Genomic_DNA"/>
</dbReference>
<feature type="signal peptide" evidence="1">
    <location>
        <begin position="1"/>
        <end position="23"/>
    </location>
</feature>
<sequence length="136" mass="14495">MAVLMRCAACVALVCYWLAAVCAFNLEPRIPVVKLGSPRSHFGYSARGGYGGGGDGDGDGGGGGSSGEVGAHCYRRRDPSTYSRCHRAIALRAVSRSGTAGRCTRGGEWSRGMVVVMMWGVGHPQHHNHRRLTFTQ</sequence>
<evidence type="ECO:0000313" key="3">
    <source>
        <dbReference type="Proteomes" id="UP000324222"/>
    </source>
</evidence>
<proteinExistence type="predicted"/>
<keyword evidence="1" id="KW-0732">Signal</keyword>
<evidence type="ECO:0000313" key="2">
    <source>
        <dbReference type="EMBL" id="MPC98155.1"/>
    </source>
</evidence>
<comment type="caution">
    <text evidence="2">The sequence shown here is derived from an EMBL/GenBank/DDBJ whole genome shotgun (WGS) entry which is preliminary data.</text>
</comment>
<feature type="chain" id="PRO_5022700203" evidence="1">
    <location>
        <begin position="24"/>
        <end position="136"/>
    </location>
</feature>
<organism evidence="2 3">
    <name type="scientific">Portunus trituberculatus</name>
    <name type="common">Swimming crab</name>
    <name type="synonym">Neptunus trituberculatus</name>
    <dbReference type="NCBI Taxonomy" id="210409"/>
    <lineage>
        <taxon>Eukaryota</taxon>
        <taxon>Metazoa</taxon>
        <taxon>Ecdysozoa</taxon>
        <taxon>Arthropoda</taxon>
        <taxon>Crustacea</taxon>
        <taxon>Multicrustacea</taxon>
        <taxon>Malacostraca</taxon>
        <taxon>Eumalacostraca</taxon>
        <taxon>Eucarida</taxon>
        <taxon>Decapoda</taxon>
        <taxon>Pleocyemata</taxon>
        <taxon>Brachyura</taxon>
        <taxon>Eubrachyura</taxon>
        <taxon>Portunoidea</taxon>
        <taxon>Portunidae</taxon>
        <taxon>Portuninae</taxon>
        <taxon>Portunus</taxon>
    </lineage>
</organism>